<dbReference type="Pfam" id="PF00294">
    <property type="entry name" value="PfkB"/>
    <property type="match status" value="1"/>
</dbReference>
<evidence type="ECO:0000256" key="9">
    <source>
        <dbReference type="ARBA" id="ARBA00022840"/>
    </source>
</evidence>
<dbReference type="CDD" id="cd01168">
    <property type="entry name" value="adenosine_kinase"/>
    <property type="match status" value="1"/>
</dbReference>
<protein>
    <recommendedName>
        <fullName evidence="4">adenosine kinase</fullName>
        <ecNumber evidence="4">2.7.1.20</ecNumber>
    </recommendedName>
</protein>
<evidence type="ECO:0000256" key="5">
    <source>
        <dbReference type="ARBA" id="ARBA00022679"/>
    </source>
</evidence>
<dbReference type="FunFam" id="3.40.1190.20:FF:000014">
    <property type="entry name" value="ADO1p Adenosine kinase"/>
    <property type="match status" value="1"/>
</dbReference>
<feature type="domain" description="Carbohydrate kinase PfkB" evidence="11">
    <location>
        <begin position="82"/>
        <end position="408"/>
    </location>
</feature>
<reference evidence="12" key="1">
    <citation type="submission" date="2021-03" db="EMBL/GenBank/DDBJ databases">
        <title>Draft genome sequence of rust myrtle Austropuccinia psidii MF-1, a brazilian biotype.</title>
        <authorList>
            <person name="Quecine M.C."/>
            <person name="Pachon D.M.R."/>
            <person name="Bonatelli M.L."/>
            <person name="Correr F.H."/>
            <person name="Franceschini L.M."/>
            <person name="Leite T.F."/>
            <person name="Margarido G.R.A."/>
            <person name="Almeida C.A."/>
            <person name="Ferrarezi J.A."/>
            <person name="Labate C.A."/>
        </authorList>
    </citation>
    <scope>NUCLEOTIDE SEQUENCE</scope>
    <source>
        <strain evidence="12">MF-1</strain>
    </source>
</reference>
<dbReference type="GO" id="GO:0006144">
    <property type="term" value="P:purine nucleobase metabolic process"/>
    <property type="evidence" value="ECO:0007669"/>
    <property type="project" value="TreeGrafter"/>
</dbReference>
<feature type="active site" description="Proton acceptor" evidence="10">
    <location>
        <position position="366"/>
    </location>
</feature>
<evidence type="ECO:0000313" key="12">
    <source>
        <dbReference type="EMBL" id="MBW0488672.1"/>
    </source>
</evidence>
<dbReference type="Gene3D" id="3.40.1190.20">
    <property type="match status" value="1"/>
</dbReference>
<evidence type="ECO:0000313" key="13">
    <source>
        <dbReference type="Proteomes" id="UP000765509"/>
    </source>
</evidence>
<evidence type="ECO:0000256" key="1">
    <source>
        <dbReference type="ARBA" id="ARBA00001946"/>
    </source>
</evidence>
<dbReference type="InterPro" id="IPR029056">
    <property type="entry name" value="Ribokinase-like"/>
</dbReference>
<keyword evidence="7" id="KW-0547">Nucleotide-binding</keyword>
<dbReference type="GO" id="GO:0005829">
    <property type="term" value="C:cytosol"/>
    <property type="evidence" value="ECO:0007669"/>
    <property type="project" value="TreeGrafter"/>
</dbReference>
<keyword evidence="9" id="KW-0067">ATP-binding</keyword>
<dbReference type="InterPro" id="IPR002173">
    <property type="entry name" value="Carboh/pur_kinase_PfkB_CS"/>
</dbReference>
<dbReference type="Gene3D" id="3.30.1110.10">
    <property type="match status" value="1"/>
</dbReference>
<dbReference type="EC" id="2.7.1.20" evidence="4"/>
<evidence type="ECO:0000256" key="6">
    <source>
        <dbReference type="ARBA" id="ARBA00022726"/>
    </source>
</evidence>
<keyword evidence="13" id="KW-1185">Reference proteome</keyword>
<sequence>MKITFWNRIVQRFKGQTPCQQGRRASYKYLEVDHIGLGEKQGRSKNHQSTPASCDNMTSSPALLCMGNPLLDMQINTDEKFLEKYGLKPNDAILADASQKAIYAEVASLWPVYLAGGAAQNTGRFAQYVLPENSTVYLGAVGADQLADQLREANKKAGLKELYQIVKDFPTGACACLITGHNRSLCTQLGAAEKFSSSHLKTEAVVKAIEGAKFYYLGGFFLTHGIESALELAKAAVEKEKVFSLNLSAPFISQFFKDNVNQLLPYVDYVFGNESEAAAYATAHEWSTTDLATIAVRIASLPKKVQSRPRIVVITQGAQPTIVACTSTTVFSSPAITKSIESGHVLTVPVSPLKSEDIVDTNGAGDAFAGGAIAGLILGKALEESIEIGHKLGQMCIGQIGPQLKWPKSFNSSRVQHSQNFLPIKPHPLNVTWPCQRTASATNNRSNALGYCPKV</sequence>
<comment type="pathway">
    <text evidence="2">Purine metabolism; AMP biosynthesis via salvage pathway; AMP from adenosine: step 1/1.</text>
</comment>
<evidence type="ECO:0000256" key="2">
    <source>
        <dbReference type="ARBA" id="ARBA00004801"/>
    </source>
</evidence>
<evidence type="ECO:0000256" key="7">
    <source>
        <dbReference type="ARBA" id="ARBA00022741"/>
    </source>
</evidence>
<organism evidence="12 13">
    <name type="scientific">Austropuccinia psidii MF-1</name>
    <dbReference type="NCBI Taxonomy" id="1389203"/>
    <lineage>
        <taxon>Eukaryota</taxon>
        <taxon>Fungi</taxon>
        <taxon>Dikarya</taxon>
        <taxon>Basidiomycota</taxon>
        <taxon>Pucciniomycotina</taxon>
        <taxon>Pucciniomycetes</taxon>
        <taxon>Pucciniales</taxon>
        <taxon>Sphaerophragmiaceae</taxon>
        <taxon>Austropuccinia</taxon>
    </lineage>
</organism>
<dbReference type="OrthoDB" id="432447at2759"/>
<proteinExistence type="inferred from homology"/>
<dbReference type="AlphaFoldDB" id="A0A9Q3CUG9"/>
<dbReference type="GO" id="GO:0006166">
    <property type="term" value="P:purine ribonucleoside salvage"/>
    <property type="evidence" value="ECO:0007669"/>
    <property type="project" value="UniProtKB-KW"/>
</dbReference>
<comment type="cofactor">
    <cofactor evidence="1">
        <name>Mg(2+)</name>
        <dbReference type="ChEBI" id="CHEBI:18420"/>
    </cofactor>
</comment>
<evidence type="ECO:0000256" key="8">
    <source>
        <dbReference type="ARBA" id="ARBA00022777"/>
    </source>
</evidence>
<keyword evidence="6" id="KW-0660">Purine salvage</keyword>
<name>A0A9Q3CUG9_9BASI</name>
<dbReference type="PROSITE" id="PS00584">
    <property type="entry name" value="PFKB_KINASES_2"/>
    <property type="match status" value="1"/>
</dbReference>
<gene>
    <name evidence="12" type="ORF">O181_028387</name>
</gene>
<dbReference type="PANTHER" id="PTHR45769:SF3">
    <property type="entry name" value="ADENOSINE KINASE"/>
    <property type="match status" value="1"/>
</dbReference>
<evidence type="ECO:0000256" key="4">
    <source>
        <dbReference type="ARBA" id="ARBA00012119"/>
    </source>
</evidence>
<evidence type="ECO:0000256" key="10">
    <source>
        <dbReference type="PIRSR" id="PIRSR601805-1"/>
    </source>
</evidence>
<accession>A0A9Q3CUG9</accession>
<keyword evidence="8" id="KW-0418">Kinase</keyword>
<comment type="caution">
    <text evidence="12">The sequence shown here is derived from an EMBL/GenBank/DDBJ whole genome shotgun (WGS) entry which is preliminary data.</text>
</comment>
<dbReference type="SUPFAM" id="SSF53613">
    <property type="entry name" value="Ribokinase-like"/>
    <property type="match status" value="1"/>
</dbReference>
<dbReference type="EMBL" id="AVOT02009715">
    <property type="protein sequence ID" value="MBW0488672.1"/>
    <property type="molecule type" value="Genomic_DNA"/>
</dbReference>
<evidence type="ECO:0000256" key="3">
    <source>
        <dbReference type="ARBA" id="ARBA00010688"/>
    </source>
</evidence>
<dbReference type="InterPro" id="IPR001805">
    <property type="entry name" value="Adenokinase"/>
</dbReference>
<dbReference type="GO" id="GO:0005524">
    <property type="term" value="F:ATP binding"/>
    <property type="evidence" value="ECO:0007669"/>
    <property type="project" value="UniProtKB-KW"/>
</dbReference>
<dbReference type="GO" id="GO:0004001">
    <property type="term" value="F:adenosine kinase activity"/>
    <property type="evidence" value="ECO:0007669"/>
    <property type="project" value="UniProtKB-EC"/>
</dbReference>
<dbReference type="InterPro" id="IPR011611">
    <property type="entry name" value="PfkB_dom"/>
</dbReference>
<dbReference type="PANTHER" id="PTHR45769">
    <property type="entry name" value="ADENOSINE KINASE"/>
    <property type="match status" value="1"/>
</dbReference>
<dbReference type="PRINTS" id="PR00989">
    <property type="entry name" value="ADENOKINASE"/>
</dbReference>
<comment type="similarity">
    <text evidence="3">Belongs to the carbohydrate kinase PfkB family.</text>
</comment>
<dbReference type="Proteomes" id="UP000765509">
    <property type="component" value="Unassembled WGS sequence"/>
</dbReference>
<dbReference type="GO" id="GO:0005634">
    <property type="term" value="C:nucleus"/>
    <property type="evidence" value="ECO:0007669"/>
    <property type="project" value="TreeGrafter"/>
</dbReference>
<evidence type="ECO:0000259" key="11">
    <source>
        <dbReference type="Pfam" id="PF00294"/>
    </source>
</evidence>
<keyword evidence="5" id="KW-0808">Transferase</keyword>